<name>A0ABR3EZQ2_9AGAR</name>
<comment type="caution">
    <text evidence="1">The sequence shown here is derived from an EMBL/GenBank/DDBJ whole genome shotgun (WGS) entry which is preliminary data.</text>
</comment>
<organism evidence="1 2">
    <name type="scientific">Marasmius crinis-equi</name>
    <dbReference type="NCBI Taxonomy" id="585013"/>
    <lineage>
        <taxon>Eukaryota</taxon>
        <taxon>Fungi</taxon>
        <taxon>Dikarya</taxon>
        <taxon>Basidiomycota</taxon>
        <taxon>Agaricomycotina</taxon>
        <taxon>Agaricomycetes</taxon>
        <taxon>Agaricomycetidae</taxon>
        <taxon>Agaricales</taxon>
        <taxon>Marasmiineae</taxon>
        <taxon>Marasmiaceae</taxon>
        <taxon>Marasmius</taxon>
    </lineage>
</organism>
<dbReference type="Proteomes" id="UP001465976">
    <property type="component" value="Unassembled WGS sequence"/>
</dbReference>
<proteinExistence type="predicted"/>
<protein>
    <submittedName>
        <fullName evidence="1">Uncharacterized protein</fullName>
    </submittedName>
</protein>
<sequence length="232" mass="24525">MSIPETPNPENQNISRDELAAIVNEVVARREWQFTLLSSVSIDSFFSYLLPGPQGMEAALDEKLPALFEGVFITMRDECPCGSQGAAAQANTTDTTNATADTQANTAQAGQQIQAPPAAGGNVPAQAGATCAGNTSVNAIVCQNCGLATPLPNGDDCWYCVWRGRRVGWCKGANTVTQVTTGVKGAGYKFCASEEASRAMFATKQVMKAVAVLTDSTDVSFNLPYERGILFP</sequence>
<dbReference type="EMBL" id="JBAHYK010001345">
    <property type="protein sequence ID" value="KAL0568414.1"/>
    <property type="molecule type" value="Genomic_DNA"/>
</dbReference>
<reference evidence="1 2" key="1">
    <citation type="submission" date="2024-02" db="EMBL/GenBank/DDBJ databases">
        <title>A draft genome for the cacao thread blight pathogen Marasmius crinis-equi.</title>
        <authorList>
            <person name="Cohen S.P."/>
            <person name="Baruah I.K."/>
            <person name="Amoako-Attah I."/>
            <person name="Bukari Y."/>
            <person name="Meinhardt L.W."/>
            <person name="Bailey B.A."/>
        </authorList>
    </citation>
    <scope>NUCLEOTIDE SEQUENCE [LARGE SCALE GENOMIC DNA]</scope>
    <source>
        <strain evidence="1 2">GH-76</strain>
    </source>
</reference>
<evidence type="ECO:0000313" key="1">
    <source>
        <dbReference type="EMBL" id="KAL0568414.1"/>
    </source>
</evidence>
<keyword evidence="2" id="KW-1185">Reference proteome</keyword>
<gene>
    <name evidence="1" type="ORF">V5O48_013568</name>
</gene>
<accession>A0ABR3EZQ2</accession>
<evidence type="ECO:0000313" key="2">
    <source>
        <dbReference type="Proteomes" id="UP001465976"/>
    </source>
</evidence>